<dbReference type="SUPFAM" id="SSF48403">
    <property type="entry name" value="Ankyrin repeat"/>
    <property type="match status" value="2"/>
</dbReference>
<feature type="repeat" description="ANK" evidence="2">
    <location>
        <begin position="956"/>
        <end position="991"/>
    </location>
</feature>
<dbReference type="PANTHER" id="PTHR15897:SF2">
    <property type="entry name" value="ANKYRIN REPEAT AND MYND DOMAIN-CONTAINING PROTEIN 1"/>
    <property type="match status" value="1"/>
</dbReference>
<gene>
    <name evidence="4" type="ORF">FBUS_07232</name>
</gene>
<evidence type="ECO:0000256" key="2">
    <source>
        <dbReference type="PROSITE-ProRule" id="PRU00023"/>
    </source>
</evidence>
<dbReference type="SMART" id="SM00698">
    <property type="entry name" value="MORN"/>
    <property type="match status" value="4"/>
</dbReference>
<keyword evidence="1" id="KW-0677">Repeat</keyword>
<feature type="region of interest" description="Disordered" evidence="3">
    <location>
        <begin position="596"/>
        <end position="615"/>
    </location>
</feature>
<dbReference type="OrthoDB" id="48314at2759"/>
<dbReference type="Gene3D" id="2.20.110.10">
    <property type="entry name" value="Histone H3 K4-specific methyltransferase SET7/9 N-terminal domain"/>
    <property type="match status" value="2"/>
</dbReference>
<feature type="repeat" description="ANK" evidence="2">
    <location>
        <begin position="529"/>
        <end position="561"/>
    </location>
</feature>
<dbReference type="InterPro" id="IPR003409">
    <property type="entry name" value="MORN"/>
</dbReference>
<feature type="compositionally biased region" description="Polar residues" evidence="3">
    <location>
        <begin position="932"/>
        <end position="943"/>
    </location>
</feature>
<dbReference type="SUPFAM" id="SSF82185">
    <property type="entry name" value="Histone H3 K4-specific methyltransferase SET7/9 N-terminal domain"/>
    <property type="match status" value="2"/>
</dbReference>
<reference evidence="4" key="1">
    <citation type="submission" date="2019-05" db="EMBL/GenBank/DDBJ databases">
        <title>Annotation for the trematode Fasciolopsis buski.</title>
        <authorList>
            <person name="Choi Y.-J."/>
        </authorList>
    </citation>
    <scope>NUCLEOTIDE SEQUENCE</scope>
    <source>
        <strain evidence="4">HT</strain>
        <tissue evidence="4">Whole worm</tissue>
    </source>
</reference>
<dbReference type="PANTHER" id="PTHR15897">
    <property type="entry name" value="ANKYRIN REPEAT AND MYND DOMAIN PROTEIN 1"/>
    <property type="match status" value="1"/>
</dbReference>
<keyword evidence="2" id="KW-0040">ANK repeat</keyword>
<dbReference type="EMBL" id="LUCM01008154">
    <property type="protein sequence ID" value="KAA0188864.1"/>
    <property type="molecule type" value="Genomic_DNA"/>
</dbReference>
<dbReference type="SMART" id="SM00248">
    <property type="entry name" value="ANK"/>
    <property type="match status" value="3"/>
</dbReference>
<protein>
    <recommendedName>
        <fullName evidence="6">Ankyrin repeat and MYND domain-containing protein 1</fullName>
    </recommendedName>
</protein>
<feature type="compositionally biased region" description="Low complexity" evidence="3">
    <location>
        <begin position="596"/>
        <end position="608"/>
    </location>
</feature>
<dbReference type="Gene3D" id="1.25.40.20">
    <property type="entry name" value="Ankyrin repeat-containing domain"/>
    <property type="match status" value="2"/>
</dbReference>
<dbReference type="InterPro" id="IPR036770">
    <property type="entry name" value="Ankyrin_rpt-contain_sf"/>
</dbReference>
<evidence type="ECO:0000256" key="1">
    <source>
        <dbReference type="ARBA" id="ARBA00022737"/>
    </source>
</evidence>
<evidence type="ECO:0000313" key="5">
    <source>
        <dbReference type="Proteomes" id="UP000728185"/>
    </source>
</evidence>
<feature type="region of interest" description="Disordered" evidence="3">
    <location>
        <begin position="922"/>
        <end position="943"/>
    </location>
</feature>
<evidence type="ECO:0000313" key="4">
    <source>
        <dbReference type="EMBL" id="KAA0188864.1"/>
    </source>
</evidence>
<dbReference type="InterPro" id="IPR002110">
    <property type="entry name" value="Ankyrin_rpt"/>
</dbReference>
<comment type="caution">
    <text evidence="4">The sequence shown here is derived from an EMBL/GenBank/DDBJ whole genome shotgun (WGS) entry which is preliminary data.</text>
</comment>
<dbReference type="Proteomes" id="UP000728185">
    <property type="component" value="Unassembled WGS sequence"/>
</dbReference>
<dbReference type="Pfam" id="PF02493">
    <property type="entry name" value="MORN"/>
    <property type="match status" value="3"/>
</dbReference>
<feature type="region of interest" description="Disordered" evidence="3">
    <location>
        <begin position="989"/>
        <end position="1012"/>
    </location>
</feature>
<name>A0A8E0RV89_9TREM</name>
<dbReference type="PROSITE" id="PS50088">
    <property type="entry name" value="ANK_REPEAT"/>
    <property type="match status" value="2"/>
</dbReference>
<evidence type="ECO:0008006" key="6">
    <source>
        <dbReference type="Google" id="ProtNLM"/>
    </source>
</evidence>
<feature type="compositionally biased region" description="Polar residues" evidence="3">
    <location>
        <begin position="996"/>
        <end position="1012"/>
    </location>
</feature>
<dbReference type="Pfam" id="PF00023">
    <property type="entry name" value="Ank"/>
    <property type="match status" value="1"/>
</dbReference>
<organism evidence="4 5">
    <name type="scientific">Fasciolopsis buskii</name>
    <dbReference type="NCBI Taxonomy" id="27845"/>
    <lineage>
        <taxon>Eukaryota</taxon>
        <taxon>Metazoa</taxon>
        <taxon>Spiralia</taxon>
        <taxon>Lophotrochozoa</taxon>
        <taxon>Platyhelminthes</taxon>
        <taxon>Trematoda</taxon>
        <taxon>Digenea</taxon>
        <taxon>Plagiorchiida</taxon>
        <taxon>Echinostomata</taxon>
        <taxon>Echinostomatoidea</taxon>
        <taxon>Fasciolidae</taxon>
        <taxon>Fasciolopsis</taxon>
    </lineage>
</organism>
<evidence type="ECO:0000256" key="3">
    <source>
        <dbReference type="SAM" id="MobiDB-lite"/>
    </source>
</evidence>
<dbReference type="PROSITE" id="PS50297">
    <property type="entry name" value="ANK_REP_REGION"/>
    <property type="match status" value="1"/>
</dbReference>
<sequence>MTAVIDRQQLFDALSDQEEHTRKHVHQFTNHTYFGLVNDGLKDGAGECAIGKEEYFAGMFVGGLRNHCGAQQWSSGDAFHGFYHADKRNGWGIYSLKNGERYEGTFFQDKMHGFGRYVWPSGSEYFGTFYLGRKSGYGIQTFPGGAVYEGYFYEDKPEGPGTMWYPNEQTVTADVGYWRHGRLIRLVQTVDTTPGFSWMTQFPEYLLYSNVRGEFENPDRFDRLKRTLSKVENQYLSRCAMAAGQKAEAVLNCFGDDVPQSLLERGSEALFHQLEKTTGLPTSCHIWDLQSMLFDQPMADVAFRRLLHLTQPRPDEWTEWCSAIPQTPLLDSSNHRNVRPSLQLGSDPKSAVAKCALSAASASGDQSNFTILKELCSLRTAIQNQNKPNNCQKMGNDIEREFERFQTASLLLIRSRVTHMSYLQQFVRDAWSRWHTARPVLIPAGQSEMTVTTQKVVPWSELWRARMKKTRGRSKRRAIVNSGPNELAGIQFLSSCQAGLVEQVKRDVLENGFKRGGRCGLDPNIADHNGCFGLLWAVLSWNVELVNVLLDFGANVNQVTDEGLCVLSLCLLYYYRVMEQLNPDRLLQPHIISTVSENSSTSSDGSLSPPKEPLNGDACFTRPYVYRAEVSMFLSDSSLEDRRMLEEQARLSQFRRIYGIRTRSSKDATIRLPAVMQKSVGSDNATYMGDQQSVPTKLPTFQRFTSCLTRLTRQLEMDSSVSGSSLVKISPQMSNAEIPQLSSRQLTRHTEKLHSPGDDHLSKTEAWNLRYFPSHFYFTNLASQKFPASHESVFEHPIDRINPNALGAAAAELAQNPYFLRSRSISPATISPCGRQSSSDRTPSIPNPEPGLLVHKATLLVQRNQILNMIDLLLRRGADPNSANQPLPCIFLPVQFGDAKMVERLLEYGADPNACLRLKPTKNLSDSKRTQSADSNAISQPEQWGSPEDHIILNLDGLTPLHYAALLPGANGVKICRLLLRASADPNRQASEDRSFATQTSDGVAKSNSDSIRTRESTTSCVSLLLEHSRTNVNQELTHGLGSALCVATSRAFEFRRDTEARINLIKKLIEVGGAWVRLRMIIPRKCGFCNVVDLTVEDYAKDKRISRVPYHALTNLEKETYTARAQVLEYLVHQLRQECYLIEVRPDVTRLDGRTRPALCRKTDLLVDNQTTGGRKRSTSLLGRKARSTLKADHVDPSLLFMHSAMNAVDRLMSDSAHVHDVIWFISALNHAKLRRGPPATALNVKPLQPEVEWNVKQKVRKDDANEFSDGLLLARFLLYRSAAGELIGYSHPASQYQFVLNRYLKVNQKGRIFVSVYDGHGNYSLI</sequence>
<dbReference type="InterPro" id="IPR053064">
    <property type="entry name" value="Ankyrin-MYND_domain-protein"/>
</dbReference>
<keyword evidence="5" id="KW-1185">Reference proteome</keyword>
<proteinExistence type="predicted"/>
<accession>A0A8E0RV89</accession>